<name>A0A562SZR3_CHIJA</name>
<keyword evidence="1 6" id="KW-0285">Flavoprotein</keyword>
<evidence type="ECO:0000256" key="2">
    <source>
        <dbReference type="ARBA" id="ARBA00022643"/>
    </source>
</evidence>
<dbReference type="PANTHER" id="PTHR43741">
    <property type="entry name" value="FMN-DEPENDENT NADH-AZOREDUCTASE 1"/>
    <property type="match status" value="1"/>
</dbReference>
<dbReference type="InterPro" id="IPR023048">
    <property type="entry name" value="NADH:quinone_OxRdtase_FMN_depd"/>
</dbReference>
<dbReference type="InterPro" id="IPR029039">
    <property type="entry name" value="Flavoprotein-like_sf"/>
</dbReference>
<dbReference type="Pfam" id="PF02525">
    <property type="entry name" value="Flavodoxin_2"/>
    <property type="match status" value="1"/>
</dbReference>
<comment type="subunit">
    <text evidence="6">Homodimer.</text>
</comment>
<evidence type="ECO:0000256" key="6">
    <source>
        <dbReference type="HAMAP-Rule" id="MF_01216"/>
    </source>
</evidence>
<dbReference type="OrthoDB" id="9805013at2"/>
<gene>
    <name evidence="6" type="primary">azoR</name>
    <name evidence="8" type="ORF">LX66_4049</name>
</gene>
<keyword evidence="3 6" id="KW-0560">Oxidoreductase</keyword>
<keyword evidence="2 6" id="KW-0288">FMN</keyword>
<evidence type="ECO:0000313" key="9">
    <source>
        <dbReference type="Proteomes" id="UP000316778"/>
    </source>
</evidence>
<dbReference type="GO" id="GO:0016655">
    <property type="term" value="F:oxidoreductase activity, acting on NAD(P)H, quinone or similar compound as acceptor"/>
    <property type="evidence" value="ECO:0007669"/>
    <property type="project" value="InterPro"/>
</dbReference>
<comment type="caution">
    <text evidence="6">Lacks conserved residue(s) required for the propagation of feature annotation.</text>
</comment>
<comment type="function">
    <text evidence="6">Also exhibits azoreductase activity. Catalyzes the reductive cleavage of the azo bond in aromatic azo compounds to the corresponding amines.</text>
</comment>
<feature type="binding site" evidence="6">
    <location>
        <begin position="16"/>
        <end position="18"/>
    </location>
    <ligand>
        <name>FMN</name>
        <dbReference type="ChEBI" id="CHEBI:58210"/>
    </ligand>
</feature>
<reference evidence="8 9" key="1">
    <citation type="journal article" date="2013" name="Stand. Genomic Sci.">
        <title>Genomic Encyclopedia of Type Strains, Phase I: The one thousand microbial genomes (KMG-I) project.</title>
        <authorList>
            <person name="Kyrpides N.C."/>
            <person name="Woyke T."/>
            <person name="Eisen J.A."/>
            <person name="Garrity G."/>
            <person name="Lilburn T.G."/>
            <person name="Beck B.J."/>
            <person name="Whitman W.B."/>
            <person name="Hugenholtz P."/>
            <person name="Klenk H.P."/>
        </authorList>
    </citation>
    <scope>NUCLEOTIDE SEQUENCE [LARGE SCALE GENOMIC DNA]</scope>
    <source>
        <strain evidence="8 9">DSM 13484</strain>
    </source>
</reference>
<feature type="domain" description="Flavodoxin-like fold" evidence="7">
    <location>
        <begin position="2"/>
        <end position="196"/>
    </location>
</feature>
<comment type="cofactor">
    <cofactor evidence="6">
        <name>FMN</name>
        <dbReference type="ChEBI" id="CHEBI:58210"/>
    </cofactor>
    <text evidence="6">Binds 1 FMN per subunit.</text>
</comment>
<comment type="similarity">
    <text evidence="6">Belongs to the azoreductase type 1 family.</text>
</comment>
<dbReference type="AlphaFoldDB" id="A0A562SZR3"/>
<keyword evidence="9" id="KW-1185">Reference proteome</keyword>
<evidence type="ECO:0000259" key="7">
    <source>
        <dbReference type="Pfam" id="PF02525"/>
    </source>
</evidence>
<feature type="binding site" evidence="6">
    <location>
        <position position="10"/>
    </location>
    <ligand>
        <name>FMN</name>
        <dbReference type="ChEBI" id="CHEBI:58210"/>
    </ligand>
</feature>
<protein>
    <recommendedName>
        <fullName evidence="6">FMN dependent NADH:quinone oxidoreductase</fullName>
        <ecNumber evidence="6">1.6.5.-</ecNumber>
    </recommendedName>
    <alternativeName>
        <fullName evidence="6">Azo-dye reductase</fullName>
    </alternativeName>
    <alternativeName>
        <fullName evidence="6">FMN-dependent NADH-azo compound oxidoreductase</fullName>
    </alternativeName>
    <alternativeName>
        <fullName evidence="6">FMN-dependent NADH-azoreductase</fullName>
        <ecNumber evidence="6">1.7.1.17</ecNumber>
    </alternativeName>
</protein>
<keyword evidence="4 6" id="KW-0520">NAD</keyword>
<evidence type="ECO:0000313" key="8">
    <source>
        <dbReference type="EMBL" id="TWI86785.1"/>
    </source>
</evidence>
<organism evidence="8 9">
    <name type="scientific">Chitinophaga japonensis</name>
    <name type="common">Flexibacter japonensis</name>
    <dbReference type="NCBI Taxonomy" id="104662"/>
    <lineage>
        <taxon>Bacteria</taxon>
        <taxon>Pseudomonadati</taxon>
        <taxon>Bacteroidota</taxon>
        <taxon>Chitinophagia</taxon>
        <taxon>Chitinophagales</taxon>
        <taxon>Chitinophagaceae</taxon>
        <taxon>Chitinophaga</taxon>
    </lineage>
</organism>
<evidence type="ECO:0000256" key="5">
    <source>
        <dbReference type="ARBA" id="ARBA00048542"/>
    </source>
</evidence>
<dbReference type="GO" id="GO:0009055">
    <property type="term" value="F:electron transfer activity"/>
    <property type="evidence" value="ECO:0007669"/>
    <property type="project" value="UniProtKB-UniRule"/>
</dbReference>
<dbReference type="RefSeq" id="WP_145716858.1">
    <property type="nucleotide sequence ID" value="NZ_BAAAFY010000004.1"/>
</dbReference>
<dbReference type="EC" id="1.7.1.17" evidence="6"/>
<dbReference type="InterPro" id="IPR050104">
    <property type="entry name" value="FMN-dep_NADH:Q_OxRdtase_AzoR1"/>
</dbReference>
<evidence type="ECO:0000256" key="4">
    <source>
        <dbReference type="ARBA" id="ARBA00023027"/>
    </source>
</evidence>
<dbReference type="GO" id="GO:0016652">
    <property type="term" value="F:oxidoreductase activity, acting on NAD(P)H as acceptor"/>
    <property type="evidence" value="ECO:0007669"/>
    <property type="project" value="UniProtKB-UniRule"/>
</dbReference>
<dbReference type="EC" id="1.6.5.-" evidence="6"/>
<comment type="catalytic activity">
    <reaction evidence="5">
        <text>N,N-dimethyl-1,4-phenylenediamine + anthranilate + 2 NAD(+) = 2-(4-dimethylaminophenyl)diazenylbenzoate + 2 NADH + 2 H(+)</text>
        <dbReference type="Rhea" id="RHEA:55872"/>
        <dbReference type="ChEBI" id="CHEBI:15378"/>
        <dbReference type="ChEBI" id="CHEBI:15783"/>
        <dbReference type="ChEBI" id="CHEBI:16567"/>
        <dbReference type="ChEBI" id="CHEBI:57540"/>
        <dbReference type="ChEBI" id="CHEBI:57945"/>
        <dbReference type="ChEBI" id="CHEBI:71579"/>
        <dbReference type="EC" id="1.7.1.17"/>
    </reaction>
    <physiologicalReaction direction="right-to-left" evidence="5">
        <dbReference type="Rhea" id="RHEA:55874"/>
    </physiologicalReaction>
</comment>
<comment type="function">
    <text evidence="6">Quinone reductase that provides resistance to thiol-specific stress caused by electrophilic quinones.</text>
</comment>
<dbReference type="Gene3D" id="3.40.50.360">
    <property type="match status" value="1"/>
</dbReference>
<evidence type="ECO:0000256" key="1">
    <source>
        <dbReference type="ARBA" id="ARBA00022630"/>
    </source>
</evidence>
<dbReference type="PANTHER" id="PTHR43741:SF2">
    <property type="entry name" value="FMN-DEPENDENT NADH:QUINONE OXIDOREDUCTASE"/>
    <property type="match status" value="1"/>
</dbReference>
<dbReference type="SUPFAM" id="SSF52218">
    <property type="entry name" value="Flavoproteins"/>
    <property type="match status" value="1"/>
</dbReference>
<accession>A0A562SZR3</accession>
<dbReference type="InterPro" id="IPR003680">
    <property type="entry name" value="Flavodoxin_fold"/>
</dbReference>
<comment type="caution">
    <text evidence="8">The sequence shown here is derived from an EMBL/GenBank/DDBJ whole genome shotgun (WGS) entry which is preliminary data.</text>
</comment>
<proteinExistence type="inferred from homology"/>
<sequence length="199" mass="21650">MKKILNVISSPRGGESYSIKLADALIEKLQAAYPGSTVQVKDLTKKAFPHLEEAQIAAFFTPEEHLTPESKAAIRHSDEAIAEIMDADILVIGAPMYNFNIPSTLKAWLDHIARRGVTFSYSEQGPEGLVKNKKAYIVIASGGIYSEGIMQSYDFIVPYLKGILGFIGITDVTVLRVEGVGLPNVKDTALEKAVSNIVL</sequence>
<dbReference type="HAMAP" id="MF_01216">
    <property type="entry name" value="Azoreductase_type1"/>
    <property type="match status" value="1"/>
</dbReference>
<evidence type="ECO:0000256" key="3">
    <source>
        <dbReference type="ARBA" id="ARBA00023002"/>
    </source>
</evidence>
<feature type="binding site" evidence="6">
    <location>
        <begin position="96"/>
        <end position="99"/>
    </location>
    <ligand>
        <name>FMN</name>
        <dbReference type="ChEBI" id="CHEBI:58210"/>
    </ligand>
</feature>
<comment type="catalytic activity">
    <reaction evidence="6">
        <text>2 a quinone + NADH + H(+) = 2 a 1,4-benzosemiquinone + NAD(+)</text>
        <dbReference type="Rhea" id="RHEA:65952"/>
        <dbReference type="ChEBI" id="CHEBI:15378"/>
        <dbReference type="ChEBI" id="CHEBI:57540"/>
        <dbReference type="ChEBI" id="CHEBI:57945"/>
        <dbReference type="ChEBI" id="CHEBI:132124"/>
        <dbReference type="ChEBI" id="CHEBI:134225"/>
    </reaction>
</comment>
<dbReference type="EMBL" id="VLLG01000004">
    <property type="protein sequence ID" value="TWI86785.1"/>
    <property type="molecule type" value="Genomic_DNA"/>
</dbReference>
<dbReference type="Proteomes" id="UP000316778">
    <property type="component" value="Unassembled WGS sequence"/>
</dbReference>
<dbReference type="GO" id="GO:0010181">
    <property type="term" value="F:FMN binding"/>
    <property type="evidence" value="ECO:0007669"/>
    <property type="project" value="UniProtKB-UniRule"/>
</dbReference>